<dbReference type="NCBIfam" id="TIGR01733">
    <property type="entry name" value="AA-adenyl-dom"/>
    <property type="match status" value="1"/>
</dbReference>
<proteinExistence type="predicted"/>
<accession>A0ABR9EX39</accession>
<feature type="domain" description="AMP-dependent synthetase/ligase" evidence="1">
    <location>
        <begin position="39"/>
        <end position="371"/>
    </location>
</feature>
<evidence type="ECO:0000313" key="2">
    <source>
        <dbReference type="EMBL" id="MBE0398785.1"/>
    </source>
</evidence>
<sequence>MESPLTTLSPIDQQRFQHFGWGASINPRFHTLLEAINYQIATRPKAVAAEYQGQTLTYSQLDAAANQLALVLSSHGVQRGDVVCLYLRRSFSMLVGIVAAMRVGAAYVPQHLGVAPPEMLSHIAKISGAKVILTLSAMAPKVAALQHQHLIFIDSMIDSLAPDVTSPRFTGTATMPEEVAMILFTSGTTGVPNGVQVTHRNLCNILQTAPGDLGMGPGMRVGQVLSIAFDMATWEVLGALSNGATLVIRGNSIQETAESVDVLIATPSILASLDADRCRQVKVVAVAGEPCPRSLADRWSSFCRFYNSCGPTETTIINTAEEHRSEKPVLSIGRPTPNNTIYILDENLHPQPIGIKGEIWAGGDCVTMGYLGNKPLTNERYLPDPFRPGHMMFRTRDLGRWTDDGELEHFGRIDDQVKVRGFRVELDAVSSVLEDAEGCLQAATLKYDDRTLVSFVTPASSVNLSAAVEAVAAKLPYYCVPAAVLPMDTFPHTSRGKLDKRALMQIAQVHFKRLNAEPA</sequence>
<keyword evidence="3" id="KW-1185">Reference proteome</keyword>
<dbReference type="Proteomes" id="UP001645039">
    <property type="component" value="Unassembled WGS sequence"/>
</dbReference>
<evidence type="ECO:0000259" key="1">
    <source>
        <dbReference type="Pfam" id="PF00501"/>
    </source>
</evidence>
<dbReference type="InterPro" id="IPR010071">
    <property type="entry name" value="AA_adenyl_dom"/>
</dbReference>
<dbReference type="InterPro" id="IPR045851">
    <property type="entry name" value="AMP-bd_C_sf"/>
</dbReference>
<dbReference type="Gene3D" id="3.30.300.30">
    <property type="match status" value="1"/>
</dbReference>
<dbReference type="InterPro" id="IPR042099">
    <property type="entry name" value="ANL_N_sf"/>
</dbReference>
<dbReference type="InterPro" id="IPR000873">
    <property type="entry name" value="AMP-dep_synth/lig_dom"/>
</dbReference>
<organism evidence="2 3">
    <name type="scientific">Halomonas casei</name>
    <dbReference type="NCBI Taxonomy" id="2742613"/>
    <lineage>
        <taxon>Bacteria</taxon>
        <taxon>Pseudomonadati</taxon>
        <taxon>Pseudomonadota</taxon>
        <taxon>Gammaproteobacteria</taxon>
        <taxon>Oceanospirillales</taxon>
        <taxon>Halomonadaceae</taxon>
        <taxon>Halomonas</taxon>
    </lineage>
</organism>
<dbReference type="PANTHER" id="PTHR45527">
    <property type="entry name" value="NONRIBOSOMAL PEPTIDE SYNTHETASE"/>
    <property type="match status" value="1"/>
</dbReference>
<dbReference type="SUPFAM" id="SSF56801">
    <property type="entry name" value="Acetyl-CoA synthetase-like"/>
    <property type="match status" value="1"/>
</dbReference>
<dbReference type="EMBL" id="RRZD01000001">
    <property type="protein sequence ID" value="MBE0398785.1"/>
    <property type="molecule type" value="Genomic_DNA"/>
</dbReference>
<name>A0ABR9EX39_9GAMM</name>
<protein>
    <submittedName>
        <fullName evidence="2">Amino acid adenylation domain-containing protein</fullName>
    </submittedName>
</protein>
<comment type="caution">
    <text evidence="2">The sequence shown here is derived from an EMBL/GenBank/DDBJ whole genome shotgun (WGS) entry which is preliminary data.</text>
</comment>
<dbReference type="PANTHER" id="PTHR45527:SF1">
    <property type="entry name" value="FATTY ACID SYNTHASE"/>
    <property type="match status" value="1"/>
</dbReference>
<dbReference type="Pfam" id="PF00501">
    <property type="entry name" value="AMP-binding"/>
    <property type="match status" value="1"/>
</dbReference>
<gene>
    <name evidence="2" type="ORF">EI168_01500</name>
</gene>
<dbReference type="Gene3D" id="3.40.50.12780">
    <property type="entry name" value="N-terminal domain of ligase-like"/>
    <property type="match status" value="1"/>
</dbReference>
<reference evidence="2 3" key="1">
    <citation type="submission" date="2020-07" db="EMBL/GenBank/DDBJ databases">
        <title>Halophilic bacteria isolated from french cheeses.</title>
        <authorList>
            <person name="Kothe C.I."/>
            <person name="Farah-Kraiem B."/>
            <person name="Renault P."/>
            <person name="Dridi B."/>
        </authorList>
    </citation>
    <scope>NUCLEOTIDE SEQUENCE [LARGE SCALE GENOMIC DNA]</scope>
    <source>
        <strain evidence="2 3">FME1</strain>
    </source>
</reference>
<evidence type="ECO:0000313" key="3">
    <source>
        <dbReference type="Proteomes" id="UP001645039"/>
    </source>
</evidence>